<feature type="transmembrane region" description="Helical" evidence="1">
    <location>
        <begin position="196"/>
        <end position="215"/>
    </location>
</feature>
<comment type="caution">
    <text evidence="2">The sequence shown here is derived from an EMBL/GenBank/DDBJ whole genome shotgun (WGS) entry which is preliminary data.</text>
</comment>
<keyword evidence="1" id="KW-0812">Transmembrane</keyword>
<name>A0A6D2JR28_9BRAS</name>
<organism evidence="2 3">
    <name type="scientific">Microthlaspi erraticum</name>
    <dbReference type="NCBI Taxonomy" id="1685480"/>
    <lineage>
        <taxon>Eukaryota</taxon>
        <taxon>Viridiplantae</taxon>
        <taxon>Streptophyta</taxon>
        <taxon>Embryophyta</taxon>
        <taxon>Tracheophyta</taxon>
        <taxon>Spermatophyta</taxon>
        <taxon>Magnoliopsida</taxon>
        <taxon>eudicotyledons</taxon>
        <taxon>Gunneridae</taxon>
        <taxon>Pentapetalae</taxon>
        <taxon>rosids</taxon>
        <taxon>malvids</taxon>
        <taxon>Brassicales</taxon>
        <taxon>Brassicaceae</taxon>
        <taxon>Coluteocarpeae</taxon>
        <taxon>Microthlaspi</taxon>
    </lineage>
</organism>
<sequence>MSTSSQINYVNGIRKPVLLTSDNDMFYSMQQQLKGGGSGDMATMSVKEVSFHSTTSRKTVVSRSRWATEDGGFGDYTFSASSPAPIKTSPDNELRNIEQPPLWDQRIPKIMHMRPPNCAFYLQNARQSWPPFLQDHYFRWVEEWTLDELQDVLAKIDRPEVHIGSSSSDLEDLKELVQELSDTTIQLSRDVQRSKLIAISSTGLLILVIAALAYFKFRTIFF</sequence>
<dbReference type="EMBL" id="CACVBM020001206">
    <property type="protein sequence ID" value="CAA7039096.1"/>
    <property type="molecule type" value="Genomic_DNA"/>
</dbReference>
<gene>
    <name evidence="2" type="ORF">MERR_LOCUS26331</name>
</gene>
<proteinExistence type="predicted"/>
<keyword evidence="3" id="KW-1185">Reference proteome</keyword>
<evidence type="ECO:0000313" key="2">
    <source>
        <dbReference type="EMBL" id="CAA7039096.1"/>
    </source>
</evidence>
<keyword evidence="1" id="KW-1133">Transmembrane helix</keyword>
<accession>A0A6D2JR28</accession>
<protein>
    <submittedName>
        <fullName evidence="2">Uncharacterized protein</fullName>
    </submittedName>
</protein>
<dbReference type="AlphaFoldDB" id="A0A6D2JR28"/>
<dbReference type="Proteomes" id="UP000467841">
    <property type="component" value="Unassembled WGS sequence"/>
</dbReference>
<evidence type="ECO:0000256" key="1">
    <source>
        <dbReference type="SAM" id="Phobius"/>
    </source>
</evidence>
<reference evidence="2" key="1">
    <citation type="submission" date="2020-01" db="EMBL/GenBank/DDBJ databases">
        <authorList>
            <person name="Mishra B."/>
        </authorList>
    </citation>
    <scope>NUCLEOTIDE SEQUENCE [LARGE SCALE GENOMIC DNA]</scope>
</reference>
<keyword evidence="1" id="KW-0472">Membrane</keyword>
<evidence type="ECO:0000313" key="3">
    <source>
        <dbReference type="Proteomes" id="UP000467841"/>
    </source>
</evidence>